<keyword evidence="3" id="KW-1003">Cell membrane</keyword>
<organism evidence="9 10">
    <name type="scientific">Terribacillus saccharophilus</name>
    <dbReference type="NCBI Taxonomy" id="361277"/>
    <lineage>
        <taxon>Bacteria</taxon>
        <taxon>Bacillati</taxon>
        <taxon>Bacillota</taxon>
        <taxon>Bacilli</taxon>
        <taxon>Bacillales</taxon>
        <taxon>Bacillaceae</taxon>
        <taxon>Terribacillus</taxon>
    </lineage>
</organism>
<proteinExistence type="inferred from homology"/>
<evidence type="ECO:0000256" key="5">
    <source>
        <dbReference type="ARBA" id="ARBA00022989"/>
    </source>
</evidence>
<evidence type="ECO:0000313" key="10">
    <source>
        <dbReference type="Proteomes" id="UP000216475"/>
    </source>
</evidence>
<dbReference type="FunFam" id="1.10.3730.20:FF:000001">
    <property type="entry name" value="Quaternary ammonium compound resistance transporter SugE"/>
    <property type="match status" value="1"/>
</dbReference>
<comment type="subcellular location">
    <subcellularLocation>
        <location evidence="1 7">Cell membrane</location>
        <topology evidence="1 7">Multi-pass membrane protein</topology>
    </subcellularLocation>
</comment>
<dbReference type="GO" id="GO:0022857">
    <property type="term" value="F:transmembrane transporter activity"/>
    <property type="evidence" value="ECO:0007669"/>
    <property type="project" value="InterPro"/>
</dbReference>
<dbReference type="Gene3D" id="1.10.3730.20">
    <property type="match status" value="1"/>
</dbReference>
<dbReference type="SUPFAM" id="SSF103481">
    <property type="entry name" value="Multidrug resistance efflux transporter EmrE"/>
    <property type="match status" value="1"/>
</dbReference>
<protein>
    <submittedName>
        <fullName evidence="9">QacE family quaternary ammonium compound efflux SMR transporter</fullName>
    </submittedName>
</protein>
<feature type="transmembrane region" description="Helical" evidence="8">
    <location>
        <begin position="61"/>
        <end position="80"/>
    </location>
</feature>
<evidence type="ECO:0000313" key="9">
    <source>
        <dbReference type="EMBL" id="PAE08257.1"/>
    </source>
</evidence>
<evidence type="ECO:0000256" key="7">
    <source>
        <dbReference type="RuleBase" id="RU003942"/>
    </source>
</evidence>
<keyword evidence="2" id="KW-0813">Transport</keyword>
<comment type="similarity">
    <text evidence="7">Belongs to the drug/metabolite transporter (DMT) superfamily. Small multidrug resistance (SMR) (TC 2.A.7.1) family.</text>
</comment>
<evidence type="ECO:0000256" key="4">
    <source>
        <dbReference type="ARBA" id="ARBA00022692"/>
    </source>
</evidence>
<feature type="transmembrane region" description="Helical" evidence="8">
    <location>
        <begin position="87"/>
        <end position="105"/>
    </location>
</feature>
<evidence type="ECO:0000256" key="2">
    <source>
        <dbReference type="ARBA" id="ARBA00022448"/>
    </source>
</evidence>
<reference evidence="9 10" key="1">
    <citation type="submission" date="2017-07" db="EMBL/GenBank/DDBJ databases">
        <title>Isolation and whole genome analysis of endospore-forming bacteria from heroin.</title>
        <authorList>
            <person name="Kalinowski J."/>
            <person name="Ahrens B."/>
            <person name="Al-Dilaimi A."/>
            <person name="Winkler A."/>
            <person name="Wibberg D."/>
            <person name="Schleenbecker U."/>
            <person name="Ruckert C."/>
            <person name="Wolfel R."/>
            <person name="Grass G."/>
        </authorList>
    </citation>
    <scope>NUCLEOTIDE SEQUENCE [LARGE SCALE GENOMIC DNA]</scope>
    <source>
        <strain evidence="9 10">7509</strain>
    </source>
</reference>
<dbReference type="PANTHER" id="PTHR30561:SF1">
    <property type="entry name" value="MULTIDRUG TRANSPORTER EMRE"/>
    <property type="match status" value="1"/>
</dbReference>
<dbReference type="Proteomes" id="UP000216475">
    <property type="component" value="Unassembled WGS sequence"/>
</dbReference>
<dbReference type="Pfam" id="PF00893">
    <property type="entry name" value="Multi_Drug_Res"/>
    <property type="match status" value="1"/>
</dbReference>
<dbReference type="AlphaFoldDB" id="A0A268HEG3"/>
<keyword evidence="5 8" id="KW-1133">Transmembrane helix</keyword>
<dbReference type="RefSeq" id="WP_095269484.1">
    <property type="nucleotide sequence ID" value="NZ_NPBH01000025.1"/>
</dbReference>
<name>A0A268HEG3_9BACI</name>
<evidence type="ECO:0000256" key="3">
    <source>
        <dbReference type="ARBA" id="ARBA00022475"/>
    </source>
</evidence>
<evidence type="ECO:0000256" key="1">
    <source>
        <dbReference type="ARBA" id="ARBA00004651"/>
    </source>
</evidence>
<dbReference type="EMBL" id="NPBH01000025">
    <property type="protein sequence ID" value="PAE08257.1"/>
    <property type="molecule type" value="Genomic_DNA"/>
</dbReference>
<keyword evidence="6 8" id="KW-0472">Membrane</keyword>
<keyword evidence="4 7" id="KW-0812">Transmembrane</keyword>
<dbReference type="InterPro" id="IPR000390">
    <property type="entry name" value="Small_drug/metabolite_transptr"/>
</dbReference>
<dbReference type="InterPro" id="IPR037185">
    <property type="entry name" value="EmrE-like"/>
</dbReference>
<dbReference type="InterPro" id="IPR045324">
    <property type="entry name" value="Small_multidrug_res"/>
</dbReference>
<sequence length="106" mass="11402">MNMSYLFLAASILFEVFSSTMLKLSNGFKRLLPVVGIVVGYGISFYALSITLQFLPLGVVYATWSGVGTILTVVIGVLLFKEKVNKKGALGIAILLVGLVLMNLSK</sequence>
<accession>A0A268HEG3</accession>
<evidence type="ECO:0000256" key="8">
    <source>
        <dbReference type="SAM" id="Phobius"/>
    </source>
</evidence>
<dbReference type="PANTHER" id="PTHR30561">
    <property type="entry name" value="SMR FAMILY PROTON-DEPENDENT DRUG EFFLUX TRANSPORTER SUGE"/>
    <property type="match status" value="1"/>
</dbReference>
<evidence type="ECO:0000256" key="6">
    <source>
        <dbReference type="ARBA" id="ARBA00023136"/>
    </source>
</evidence>
<dbReference type="GO" id="GO:0005886">
    <property type="term" value="C:plasma membrane"/>
    <property type="evidence" value="ECO:0007669"/>
    <property type="project" value="UniProtKB-SubCell"/>
</dbReference>
<feature type="transmembrane region" description="Helical" evidence="8">
    <location>
        <begin position="31"/>
        <end position="55"/>
    </location>
</feature>
<comment type="caution">
    <text evidence="9">The sequence shown here is derived from an EMBL/GenBank/DDBJ whole genome shotgun (WGS) entry which is preliminary data.</text>
</comment>
<gene>
    <name evidence="9" type="ORF">CHI12_07140</name>
</gene>